<proteinExistence type="predicted"/>
<evidence type="ECO:0000256" key="1">
    <source>
        <dbReference type="SAM" id="Phobius"/>
    </source>
</evidence>
<feature type="transmembrane region" description="Helical" evidence="1">
    <location>
        <begin position="38"/>
        <end position="56"/>
    </location>
</feature>
<keyword evidence="1" id="KW-1133">Transmembrane helix</keyword>
<name>E0XZG9_9PROT</name>
<evidence type="ECO:0000313" key="2">
    <source>
        <dbReference type="EMBL" id="ADI19810.1"/>
    </source>
</evidence>
<protein>
    <submittedName>
        <fullName evidence="2">Uncharacterized protein</fullName>
    </submittedName>
</protein>
<accession>E0XZG9</accession>
<dbReference type="AlphaFoldDB" id="E0XZG9"/>
<sequence length="90" mass="10515">MQWLHRPCFIPPAICECVKPVNITLVDGASRCLWGCHYYSFLFVLWPVFLLQVFPVRSKRCRSGLIYCVRRHSGLHMPCFVLAMTIDQLE</sequence>
<reference evidence="2" key="1">
    <citation type="journal article" date="2011" name="Environ. Microbiol.">
        <title>Time-series analyses of Monterey Bay coastal microbial picoplankton using a 'genome proxy' microarray.</title>
        <authorList>
            <person name="Rich V.I."/>
            <person name="Pham V.D."/>
            <person name="Eppley J."/>
            <person name="Shi Y."/>
            <person name="DeLong E.F."/>
        </authorList>
    </citation>
    <scope>NUCLEOTIDE SEQUENCE</scope>
</reference>
<dbReference type="EMBL" id="GU474933">
    <property type="protein sequence ID" value="ADI19810.1"/>
    <property type="molecule type" value="Genomic_DNA"/>
</dbReference>
<keyword evidence="1" id="KW-0472">Membrane</keyword>
<organism evidence="2">
    <name type="scientific">uncultured alpha proteobacterium EB000_37G09</name>
    <dbReference type="NCBI Taxonomy" id="710792"/>
    <lineage>
        <taxon>Bacteria</taxon>
        <taxon>Pseudomonadati</taxon>
        <taxon>Pseudomonadota</taxon>
        <taxon>Alphaproteobacteria</taxon>
        <taxon>environmental samples</taxon>
    </lineage>
</organism>
<keyword evidence="1" id="KW-0812">Transmembrane</keyword>